<organism evidence="1 2">
    <name type="scientific">Malus baccata</name>
    <name type="common">Siberian crab apple</name>
    <name type="synonym">Pyrus baccata</name>
    <dbReference type="NCBI Taxonomy" id="106549"/>
    <lineage>
        <taxon>Eukaryota</taxon>
        <taxon>Viridiplantae</taxon>
        <taxon>Streptophyta</taxon>
        <taxon>Embryophyta</taxon>
        <taxon>Tracheophyta</taxon>
        <taxon>Spermatophyta</taxon>
        <taxon>Magnoliopsida</taxon>
        <taxon>eudicotyledons</taxon>
        <taxon>Gunneridae</taxon>
        <taxon>Pentapetalae</taxon>
        <taxon>rosids</taxon>
        <taxon>fabids</taxon>
        <taxon>Rosales</taxon>
        <taxon>Rosaceae</taxon>
        <taxon>Amygdaloideae</taxon>
        <taxon>Maleae</taxon>
        <taxon>Malus</taxon>
    </lineage>
</organism>
<dbReference type="Proteomes" id="UP000315295">
    <property type="component" value="Unassembled WGS sequence"/>
</dbReference>
<comment type="caution">
    <text evidence="1">The sequence shown here is derived from an EMBL/GenBank/DDBJ whole genome shotgun (WGS) entry which is preliminary data.</text>
</comment>
<dbReference type="PANTHER" id="PTHR21470:SF10">
    <property type="entry name" value="RAB6-INTERACTING GOLGIN"/>
    <property type="match status" value="1"/>
</dbReference>
<evidence type="ECO:0000313" key="1">
    <source>
        <dbReference type="EMBL" id="TQE04338.1"/>
    </source>
</evidence>
<sequence>MRKDVSQVRKKIDVINKELKPLGNTCQKKLVSESEKTRMKKLEELGKNIDLLQ</sequence>
<dbReference type="PANTHER" id="PTHR21470">
    <property type="entry name" value="RAB6-INTERACTING PROTEIN GORAB"/>
    <property type="match status" value="1"/>
</dbReference>
<reference evidence="1 2" key="1">
    <citation type="journal article" date="2019" name="G3 (Bethesda)">
        <title>Sequencing of a Wild Apple (Malus baccata) Genome Unravels the Differences Between Cultivated and Wild Apple Species Regarding Disease Resistance and Cold Tolerance.</title>
        <authorList>
            <person name="Chen X."/>
        </authorList>
    </citation>
    <scope>NUCLEOTIDE SEQUENCE [LARGE SCALE GENOMIC DNA]</scope>
    <source>
        <strain evidence="2">cv. Shandingzi</strain>
        <tissue evidence="1">Leaves</tissue>
    </source>
</reference>
<keyword evidence="2" id="KW-1185">Reference proteome</keyword>
<dbReference type="AlphaFoldDB" id="A0A540MZV4"/>
<protein>
    <submittedName>
        <fullName evidence="1">Uncharacterized protein</fullName>
    </submittedName>
</protein>
<evidence type="ECO:0000313" key="2">
    <source>
        <dbReference type="Proteomes" id="UP000315295"/>
    </source>
</evidence>
<dbReference type="STRING" id="106549.A0A540MZV4"/>
<accession>A0A540MZV4</accession>
<dbReference type="InterPro" id="IPR007033">
    <property type="entry name" value="GORAB"/>
</dbReference>
<dbReference type="Pfam" id="PF04949">
    <property type="entry name" value="Transcrip_act"/>
    <property type="match status" value="1"/>
</dbReference>
<gene>
    <name evidence="1" type="ORF">C1H46_010123</name>
</gene>
<proteinExistence type="predicted"/>
<name>A0A540MZV4_MALBA</name>
<dbReference type="EMBL" id="VIEB01000142">
    <property type="protein sequence ID" value="TQE04338.1"/>
    <property type="molecule type" value="Genomic_DNA"/>
</dbReference>